<dbReference type="Gene3D" id="3.20.20.150">
    <property type="entry name" value="Divalent-metal-dependent TIM barrel enzymes"/>
    <property type="match status" value="1"/>
</dbReference>
<sequence>MADKSRLSLNTATVNQWSLEECINGCVRHGIAAIDPWRDGLHNLGADVAREMLIDNDIKVSALCRGGMFTGGSTSECEAALDDNRRAVDEAVKINAQCLVLVVGGLPAESKDINDARQQVRDGIGKLLDYSRTCDMPLAIEPLHPMYAADRSCVNTLKQANDICDELGDGVGIAVDAYHVWWDPGLEKEIERASGRILGFHVCDWLVSTTDLLLDRGMMGDGIIDLPAMRRMVEAAGFDGFIEVEIFSEKNWWQKPGNEVMETMINRFETYV</sequence>
<dbReference type="PANTHER" id="PTHR12110:SF52">
    <property type="entry name" value="XYLOSE ISOMERASE"/>
    <property type="match status" value="1"/>
</dbReference>
<name>A0A381YQP8_9ZZZZ</name>
<dbReference type="Pfam" id="PF01261">
    <property type="entry name" value="AP_endonuc_2"/>
    <property type="match status" value="1"/>
</dbReference>
<dbReference type="InterPro" id="IPR013022">
    <property type="entry name" value="Xyl_isomerase-like_TIM-brl"/>
</dbReference>
<dbReference type="SUPFAM" id="SSF51658">
    <property type="entry name" value="Xylose isomerase-like"/>
    <property type="match status" value="1"/>
</dbReference>
<protein>
    <recommendedName>
        <fullName evidence="1">Xylose isomerase-like TIM barrel domain-containing protein</fullName>
    </recommendedName>
</protein>
<accession>A0A381YQP8</accession>
<dbReference type="InterPro" id="IPR036237">
    <property type="entry name" value="Xyl_isomerase-like_sf"/>
</dbReference>
<reference evidence="2" key="1">
    <citation type="submission" date="2018-05" db="EMBL/GenBank/DDBJ databases">
        <authorList>
            <person name="Lanie J.A."/>
            <person name="Ng W.-L."/>
            <person name="Kazmierczak K.M."/>
            <person name="Andrzejewski T.M."/>
            <person name="Davidsen T.M."/>
            <person name="Wayne K.J."/>
            <person name="Tettelin H."/>
            <person name="Glass J.I."/>
            <person name="Rusch D."/>
            <person name="Podicherti R."/>
            <person name="Tsui H.-C.T."/>
            <person name="Winkler M.E."/>
        </authorList>
    </citation>
    <scope>NUCLEOTIDE SEQUENCE</scope>
</reference>
<dbReference type="PANTHER" id="PTHR12110">
    <property type="entry name" value="HYDROXYPYRUVATE ISOMERASE"/>
    <property type="match status" value="1"/>
</dbReference>
<evidence type="ECO:0000259" key="1">
    <source>
        <dbReference type="Pfam" id="PF01261"/>
    </source>
</evidence>
<proteinExistence type="predicted"/>
<feature type="domain" description="Xylose isomerase-like TIM barrel" evidence="1">
    <location>
        <begin position="28"/>
        <end position="256"/>
    </location>
</feature>
<evidence type="ECO:0000313" key="2">
    <source>
        <dbReference type="EMBL" id="SVA78827.1"/>
    </source>
</evidence>
<gene>
    <name evidence="2" type="ORF">METZ01_LOCUS131681</name>
</gene>
<dbReference type="AlphaFoldDB" id="A0A381YQP8"/>
<organism evidence="2">
    <name type="scientific">marine metagenome</name>
    <dbReference type="NCBI Taxonomy" id="408172"/>
    <lineage>
        <taxon>unclassified sequences</taxon>
        <taxon>metagenomes</taxon>
        <taxon>ecological metagenomes</taxon>
    </lineage>
</organism>
<dbReference type="EMBL" id="UINC01018709">
    <property type="protein sequence ID" value="SVA78827.1"/>
    <property type="molecule type" value="Genomic_DNA"/>
</dbReference>
<dbReference type="InterPro" id="IPR050312">
    <property type="entry name" value="IolE/XylAMocC-like"/>
</dbReference>